<protein>
    <recommendedName>
        <fullName evidence="14">ATP synthase complex subunit 8</fullName>
    </recommendedName>
</protein>
<keyword evidence="7" id="KW-1133">Transmembrane helix</keyword>
<evidence type="ECO:0000256" key="8">
    <source>
        <dbReference type="ARBA" id="ARBA00023065"/>
    </source>
</evidence>
<dbReference type="EMBL" id="AP012947">
    <property type="protein sequence ID" value="BAW88968.1"/>
    <property type="molecule type" value="Genomic_DNA"/>
</dbReference>
<sequence length="55" mass="6416">MPQLNPGPWLAILLFSWSIFLIIVTPKVMAHTFPNMPTLQSTKKPKGESWDWPWH</sequence>
<dbReference type="GO" id="GO:0045259">
    <property type="term" value="C:proton-transporting ATP synthase complex"/>
    <property type="evidence" value="ECO:0007669"/>
    <property type="project" value="UniProtKB-KW"/>
</dbReference>
<evidence type="ECO:0000256" key="11">
    <source>
        <dbReference type="ARBA" id="ARBA00023310"/>
    </source>
</evidence>
<comment type="subcellular location">
    <subcellularLocation>
        <location evidence="1 14">Mitochondrion membrane</location>
        <topology evidence="1 14">Single-pass membrane protein</topology>
    </subcellularLocation>
</comment>
<name>A0A1Q2TBG3_9SCOM</name>
<keyword evidence="15" id="KW-0732">Signal</keyword>
<evidence type="ECO:0000256" key="13">
    <source>
        <dbReference type="ARBA" id="ARBA00064647"/>
    </source>
</evidence>
<evidence type="ECO:0000256" key="10">
    <source>
        <dbReference type="ARBA" id="ARBA00023136"/>
    </source>
</evidence>
<dbReference type="PANTHER" id="PTHR39937:SF1">
    <property type="entry name" value="ATP SYNTHASE PROTEIN 8"/>
    <property type="match status" value="1"/>
</dbReference>
<comment type="subunit">
    <text evidence="13">Component of the ATP synthase complex composed at least of ATP5F1A/subunit alpha, ATP5F1B/subunit beta, ATP5MC1/subunit c (homooctomer), MT-ATP6/subunit a, MT-ATP8/subunit 8, ATP5ME/subunit e, ATP5MF/subunit f, ATP5MG/subunit g, ATP5MK/subunit k, ATP5MJ/subunit j, ATP5F1C/subunit gamma, ATP5F1D/subunit delta, ATP5F1E/subunit epsilon, ATP5PF/subunit F6, ATP5PB/subunit b, ATP5PD/subunit d, ATP5PO/subunit OSCP. ATP synthase complex consists of a soluble F(1) head domain (subunits alpha(3) and beta(3)) - the catalytic core - and a membrane F(0) domain - the membrane proton channel (subunits c, a, 8, e, f, g, k and j). These two domains are linked by a central stalk (subunits gamma, delta, and epsilon) rotating inside the F1 region and a stationary peripheral stalk (subunits F6, b, d, and OSCP).</text>
</comment>
<evidence type="ECO:0000256" key="1">
    <source>
        <dbReference type="ARBA" id="ARBA00004304"/>
    </source>
</evidence>
<dbReference type="AlphaFoldDB" id="A0A1Q2TBG3"/>
<dbReference type="InterPro" id="IPR050635">
    <property type="entry name" value="ATPase_protein_8"/>
</dbReference>
<feature type="chain" id="PRO_5010170023" description="ATP synthase complex subunit 8" evidence="15">
    <location>
        <begin position="31"/>
        <end position="55"/>
    </location>
</feature>
<keyword evidence="3 14" id="KW-0813">Transport</keyword>
<proteinExistence type="inferred from homology"/>
<evidence type="ECO:0000256" key="6">
    <source>
        <dbReference type="ARBA" id="ARBA00022781"/>
    </source>
</evidence>
<keyword evidence="4 14" id="KW-0138">CF(0)</keyword>
<feature type="signal peptide" evidence="15">
    <location>
        <begin position="1"/>
        <end position="30"/>
    </location>
</feature>
<keyword evidence="6 14" id="KW-0375">Hydrogen ion transport</keyword>
<dbReference type="PANTHER" id="PTHR39937">
    <property type="entry name" value="ATP SYNTHASE PROTEIN 8"/>
    <property type="match status" value="1"/>
</dbReference>
<evidence type="ECO:0000256" key="15">
    <source>
        <dbReference type="SAM" id="SignalP"/>
    </source>
</evidence>
<dbReference type="GO" id="GO:0015986">
    <property type="term" value="P:proton motive force-driven ATP synthesis"/>
    <property type="evidence" value="ECO:0007669"/>
    <property type="project" value="InterPro"/>
</dbReference>
<evidence type="ECO:0000313" key="16">
    <source>
        <dbReference type="EMBL" id="BAW88968.1"/>
    </source>
</evidence>
<keyword evidence="8 14" id="KW-0406">Ion transport</keyword>
<comment type="function">
    <text evidence="12">Subunit 8, of the mitochondrial membrane ATP synthase complex (F(1)F(0) ATP synthase or Complex V) that produces ATP from ADP in the presence of a proton gradient across the membrane which is generated by electron transport complexes of the respiratory chain. ATP synthase complex consist of a soluble F(1) head domain - the catalytic core - and a membrane F(1) domain - the membrane proton channel. These two domains are linked by a central stalk rotating inside the F(1) region and a stationary peripheral stalk. During catalysis, ATP synthesis in the catalytic domain of F(1) is coupled via a rotary mechanism of the central stalk subunits to proton translocation. In vivo, can only synthesize ATP although its ATP hydrolase activity can be activated artificially in vitro. Part of the complex F(0) domain.</text>
</comment>
<keyword evidence="10" id="KW-0472">Membrane</keyword>
<evidence type="ECO:0000256" key="9">
    <source>
        <dbReference type="ARBA" id="ARBA00023128"/>
    </source>
</evidence>
<evidence type="ECO:0000256" key="14">
    <source>
        <dbReference type="RuleBase" id="RU003661"/>
    </source>
</evidence>
<geneLocation type="mitochondrion" evidence="16"/>
<evidence type="ECO:0000256" key="7">
    <source>
        <dbReference type="ARBA" id="ARBA00022989"/>
    </source>
</evidence>
<dbReference type="Pfam" id="PF00895">
    <property type="entry name" value="ATP-synt_8"/>
    <property type="match status" value="1"/>
</dbReference>
<dbReference type="InterPro" id="IPR001421">
    <property type="entry name" value="ATP8_metazoa"/>
</dbReference>
<evidence type="ECO:0000256" key="3">
    <source>
        <dbReference type="ARBA" id="ARBA00022448"/>
    </source>
</evidence>
<keyword evidence="9 14" id="KW-0496">Mitochondrion</keyword>
<dbReference type="GO" id="GO:0015078">
    <property type="term" value="F:proton transmembrane transporter activity"/>
    <property type="evidence" value="ECO:0007669"/>
    <property type="project" value="InterPro"/>
</dbReference>
<keyword evidence="11" id="KW-0066">ATP synthesis</keyword>
<comment type="similarity">
    <text evidence="2 14">Belongs to the ATPase protein 8 family.</text>
</comment>
<evidence type="ECO:0000256" key="2">
    <source>
        <dbReference type="ARBA" id="ARBA00008892"/>
    </source>
</evidence>
<evidence type="ECO:0000256" key="12">
    <source>
        <dbReference type="ARBA" id="ARBA00053067"/>
    </source>
</evidence>
<dbReference type="GO" id="GO:0031966">
    <property type="term" value="C:mitochondrial membrane"/>
    <property type="evidence" value="ECO:0007669"/>
    <property type="project" value="UniProtKB-SubCell"/>
</dbReference>
<evidence type="ECO:0000256" key="4">
    <source>
        <dbReference type="ARBA" id="ARBA00022547"/>
    </source>
</evidence>
<gene>
    <name evidence="16" type="primary">ATPase 8</name>
</gene>
<keyword evidence="5 14" id="KW-0812">Transmembrane</keyword>
<evidence type="ECO:0000256" key="5">
    <source>
        <dbReference type="ARBA" id="ARBA00022692"/>
    </source>
</evidence>
<reference evidence="16" key="1">
    <citation type="journal article" date="2013" name="Mol. Biol. Evol.">
        <title>MitoFish and MitoAnnotator: A Mitochondrial Genome Database of Fish with an Accurate and Automatic Annotation Pipeline.</title>
        <authorList>
            <person name="Iwasaki W."/>
            <person name="Fukunaga T."/>
            <person name="Isagozawa R."/>
            <person name="Yamada K."/>
            <person name="Maeda Y."/>
            <person name="Satoh T.P."/>
            <person name="Sado T."/>
            <person name="Mabuchi K."/>
            <person name="Takeshima H."/>
            <person name="Miya M."/>
            <person name="Nishida M."/>
        </authorList>
    </citation>
    <scope>NUCLEOTIDE SEQUENCE</scope>
</reference>
<organism evidence="16">
    <name type="scientific">Peprilus burti</name>
    <name type="common">Gulf butterfish</name>
    <dbReference type="NCBI Taxonomy" id="1262610"/>
    <lineage>
        <taxon>Eukaryota</taxon>
        <taxon>Metazoa</taxon>
        <taxon>Chordata</taxon>
        <taxon>Craniata</taxon>
        <taxon>Vertebrata</taxon>
        <taxon>Euteleostomi</taxon>
        <taxon>Actinopterygii</taxon>
        <taxon>Neopterygii</taxon>
        <taxon>Teleostei</taxon>
        <taxon>Neoteleostei</taxon>
        <taxon>Acanthomorphata</taxon>
        <taxon>Pelagiaria</taxon>
        <taxon>Scombriformes</taxon>
        <taxon>Stromateidae</taxon>
        <taxon>Peprilus</taxon>
    </lineage>
</organism>
<accession>A0A1Q2TBG3</accession>